<protein>
    <submittedName>
        <fullName evidence="1">Type 4 fimbrial biogenesis protein PilP</fullName>
    </submittedName>
</protein>
<proteinExistence type="predicted"/>
<keyword evidence="2" id="KW-1185">Reference proteome</keyword>
<dbReference type="RefSeq" id="WP_173067424.1">
    <property type="nucleotide sequence ID" value="NZ_AP022853.1"/>
</dbReference>
<evidence type="ECO:0000313" key="1">
    <source>
        <dbReference type="EMBL" id="BCB28293.1"/>
    </source>
</evidence>
<name>A0A6F8VEP6_9PROT</name>
<dbReference type="KEGG" id="slac:SKTS_31790"/>
<dbReference type="Gene3D" id="2.30.30.830">
    <property type="match status" value="1"/>
</dbReference>
<dbReference type="Proteomes" id="UP000502260">
    <property type="component" value="Chromosome"/>
</dbReference>
<dbReference type="PROSITE" id="PS51257">
    <property type="entry name" value="PROKAR_LIPOPROTEIN"/>
    <property type="match status" value="1"/>
</dbReference>
<dbReference type="Pfam" id="PF04351">
    <property type="entry name" value="PilP"/>
    <property type="match status" value="1"/>
</dbReference>
<dbReference type="AlphaFoldDB" id="A0A6F8VEP6"/>
<dbReference type="PIRSF" id="PIRSF016481">
    <property type="entry name" value="Pilus_assembly_PilP"/>
    <property type="match status" value="1"/>
</dbReference>
<dbReference type="EMBL" id="AP022853">
    <property type="protein sequence ID" value="BCB28293.1"/>
    <property type="molecule type" value="Genomic_DNA"/>
</dbReference>
<organism evidence="1 2">
    <name type="scientific">Sulfurimicrobium lacus</name>
    <dbReference type="NCBI Taxonomy" id="2715678"/>
    <lineage>
        <taxon>Bacteria</taxon>
        <taxon>Pseudomonadati</taxon>
        <taxon>Pseudomonadota</taxon>
        <taxon>Betaproteobacteria</taxon>
        <taxon>Nitrosomonadales</taxon>
        <taxon>Sulfuricellaceae</taxon>
        <taxon>Sulfurimicrobium</taxon>
    </lineage>
</organism>
<accession>A0A6F8VEP6</accession>
<gene>
    <name evidence="1" type="primary">pilP</name>
    <name evidence="1" type="ORF">SKTS_31790</name>
</gene>
<dbReference type="InterPro" id="IPR007446">
    <property type="entry name" value="PilP"/>
</dbReference>
<reference evidence="2" key="1">
    <citation type="submission" date="2020-03" db="EMBL/GenBank/DDBJ databases">
        <title>Complete genome sequence of sulfur-oxidizing bacterium skT11.</title>
        <authorList>
            <person name="Kanda M."/>
            <person name="Kojima H."/>
            <person name="Fukui M."/>
        </authorList>
    </citation>
    <scope>NUCLEOTIDE SEQUENCE [LARGE SCALE GENOMIC DNA]</scope>
    <source>
        <strain evidence="2">skT11</strain>
    </source>
</reference>
<sequence>MRWLIIAVMTLGMTGCGGGQHDDLDQFVRDAGQGMRGKVEPLPEVKPYEPFPYEAFNLPDPFAPRKLKPAASGGGGFQPDLNRRKEPLESFELEKLKMVGTLEQNHVIYALIKAPDNSLSRVKVGNHMGVNFGVITSISEQEIKLTEIIEDSAGEWSEKPSSLTLIDESNAGQQKK</sequence>
<evidence type="ECO:0000313" key="2">
    <source>
        <dbReference type="Proteomes" id="UP000502260"/>
    </source>
</evidence>